<feature type="region of interest" description="Disordered" evidence="4">
    <location>
        <begin position="1"/>
        <end position="24"/>
    </location>
</feature>
<dbReference type="Pfam" id="PF00741">
    <property type="entry name" value="Gas_vesicle"/>
    <property type="match status" value="1"/>
</dbReference>
<comment type="subcellular location">
    <subcellularLocation>
        <location evidence="2">Gas vesicle</location>
    </subcellularLocation>
</comment>
<gene>
    <name evidence="5" type="ORF">BHS09_08840</name>
</gene>
<dbReference type="GO" id="GO:0031411">
    <property type="term" value="C:gas vesicle"/>
    <property type="evidence" value="ECO:0007669"/>
    <property type="project" value="UniProtKB-SubCell"/>
</dbReference>
<dbReference type="GO" id="GO:0012506">
    <property type="term" value="C:vesicle membrane"/>
    <property type="evidence" value="ECO:0007669"/>
    <property type="project" value="InterPro"/>
</dbReference>
<accession>A0AAE6FXR0</accession>
<comment type="similarity">
    <text evidence="3">Belongs to the gas vesicle GvpA family.</text>
</comment>
<evidence type="ECO:0000313" key="6">
    <source>
        <dbReference type="Proteomes" id="UP000320179"/>
    </source>
</evidence>
<dbReference type="AlphaFoldDB" id="A0AAE6FXR0"/>
<protein>
    <submittedName>
        <fullName evidence="5">GvpA family gas vesicle protein</fullName>
    </submittedName>
</protein>
<evidence type="ECO:0000313" key="5">
    <source>
        <dbReference type="EMBL" id="QDE67099.1"/>
    </source>
</evidence>
<sequence>MAQIDDPVTTPPQRHYPPTSTRGSSVADILERVLDKGIVITGDIKINLTNVELLTIQIRLIICSVERAQEMGLDWWTTNPNFSSRARQQLSAAQAPAAAPAPRAAPKPSPTTRRAPKAKKV</sequence>
<dbReference type="InterPro" id="IPR050530">
    <property type="entry name" value="GvpA"/>
</dbReference>
<dbReference type="GO" id="GO:0005198">
    <property type="term" value="F:structural molecule activity"/>
    <property type="evidence" value="ECO:0007669"/>
    <property type="project" value="InterPro"/>
</dbReference>
<proteinExistence type="inferred from homology"/>
<dbReference type="PANTHER" id="PTHR35344">
    <property type="entry name" value="GAS VESICLE STRUCTURAL PROTEIN 2-RELATED"/>
    <property type="match status" value="1"/>
</dbReference>
<evidence type="ECO:0000256" key="3">
    <source>
        <dbReference type="ARBA" id="ARBA00035646"/>
    </source>
</evidence>
<name>A0AAE6FXR0_MYXXA</name>
<feature type="region of interest" description="Disordered" evidence="4">
    <location>
        <begin position="85"/>
        <end position="121"/>
    </location>
</feature>
<dbReference type="PROSITE" id="PS00234">
    <property type="entry name" value="GAS_VESICLE_A_1"/>
    <property type="match status" value="1"/>
</dbReference>
<dbReference type="PANTHER" id="PTHR35344:SF4">
    <property type="entry name" value="GAS VESICLE PROTEIN A1"/>
    <property type="match status" value="1"/>
</dbReference>
<dbReference type="RefSeq" id="WP_140788956.1">
    <property type="nucleotide sequence ID" value="NZ_CP017169.1"/>
</dbReference>
<organism evidence="5 6">
    <name type="scientific">Myxococcus xanthus</name>
    <dbReference type="NCBI Taxonomy" id="34"/>
    <lineage>
        <taxon>Bacteria</taxon>
        <taxon>Pseudomonadati</taxon>
        <taxon>Myxococcota</taxon>
        <taxon>Myxococcia</taxon>
        <taxon>Myxococcales</taxon>
        <taxon>Cystobacterineae</taxon>
        <taxon>Myxococcaceae</taxon>
        <taxon>Myxococcus</taxon>
    </lineage>
</organism>
<dbReference type="Proteomes" id="UP000320179">
    <property type="component" value="Chromosome"/>
</dbReference>
<reference evidence="5 6" key="1">
    <citation type="journal article" date="2019" name="Science">
        <title>Social genes are selection hotspots in kin groups of a soil microbe.</title>
        <authorList>
            <person name="Wielgoss S."/>
            <person name="Wolfensberger R."/>
            <person name="Sun L."/>
            <person name="Fiegna F."/>
            <person name="Velicer G.J."/>
        </authorList>
    </citation>
    <scope>NUCLEOTIDE SEQUENCE [LARGE SCALE GENOMIC DNA]</scope>
    <source>
        <strain evidence="5 6">MC3.5.9c15</strain>
    </source>
</reference>
<evidence type="ECO:0000256" key="4">
    <source>
        <dbReference type="SAM" id="MobiDB-lite"/>
    </source>
</evidence>
<dbReference type="EMBL" id="CP017174">
    <property type="protein sequence ID" value="QDE67099.1"/>
    <property type="molecule type" value="Genomic_DNA"/>
</dbReference>
<dbReference type="InterPro" id="IPR018493">
    <property type="entry name" value="GvpA-like_CS"/>
</dbReference>
<feature type="compositionally biased region" description="Low complexity" evidence="4">
    <location>
        <begin position="85"/>
        <end position="102"/>
    </location>
</feature>
<dbReference type="InterPro" id="IPR000638">
    <property type="entry name" value="Gas-vesicle_GvpA-like"/>
</dbReference>
<evidence type="ECO:0000256" key="1">
    <source>
        <dbReference type="ARBA" id="ARBA00022987"/>
    </source>
</evidence>
<keyword evidence="1" id="KW-0304">Gas vesicle</keyword>
<evidence type="ECO:0000256" key="2">
    <source>
        <dbReference type="ARBA" id="ARBA00035108"/>
    </source>
</evidence>